<gene>
    <name evidence="2" type="ORF">QBC34DRAFT_406489</name>
</gene>
<dbReference type="PANTHER" id="PTHR21601:SF0">
    <property type="entry name" value="PROTEIN SPA2-RELATED"/>
    <property type="match status" value="1"/>
</dbReference>
<feature type="domain" description="GIT Spa2 homology (SHD)" evidence="1">
    <location>
        <begin position="267"/>
        <end position="297"/>
    </location>
</feature>
<name>A0AAV9GQN7_9PEZI</name>
<dbReference type="InterPro" id="IPR013724">
    <property type="entry name" value="GIT_SHD"/>
</dbReference>
<reference evidence="2" key="2">
    <citation type="submission" date="2023-05" db="EMBL/GenBank/DDBJ databases">
        <authorList>
            <consortium name="Lawrence Berkeley National Laboratory"/>
            <person name="Steindorff A."/>
            <person name="Hensen N."/>
            <person name="Bonometti L."/>
            <person name="Westerberg I."/>
            <person name="Brannstrom I.O."/>
            <person name="Guillou S."/>
            <person name="Cros-Aarteil S."/>
            <person name="Calhoun S."/>
            <person name="Haridas S."/>
            <person name="Kuo A."/>
            <person name="Mondo S."/>
            <person name="Pangilinan J."/>
            <person name="Riley R."/>
            <person name="Labutti K."/>
            <person name="Andreopoulos B."/>
            <person name="Lipzen A."/>
            <person name="Chen C."/>
            <person name="Yanf M."/>
            <person name="Daum C."/>
            <person name="Ng V."/>
            <person name="Clum A."/>
            <person name="Ohm R."/>
            <person name="Martin F."/>
            <person name="Silar P."/>
            <person name="Natvig D."/>
            <person name="Lalanne C."/>
            <person name="Gautier V."/>
            <person name="Ament-Velasquez S.L."/>
            <person name="Kruys A."/>
            <person name="Hutchinson M.I."/>
            <person name="Powell A.J."/>
            <person name="Barry K."/>
            <person name="Miller A.N."/>
            <person name="Grigoriev I.V."/>
            <person name="Debuchy R."/>
            <person name="Gladieux P."/>
            <person name="Thoren M.H."/>
            <person name="Johannesson H."/>
        </authorList>
    </citation>
    <scope>NUCLEOTIDE SEQUENCE</scope>
    <source>
        <strain evidence="2">PSN243</strain>
    </source>
</reference>
<comment type="caution">
    <text evidence="2">The sequence shown here is derived from an EMBL/GenBank/DDBJ whole genome shotgun (WGS) entry which is preliminary data.</text>
</comment>
<dbReference type="Pfam" id="PF08518">
    <property type="entry name" value="GIT_SHD"/>
    <property type="match status" value="1"/>
</dbReference>
<proteinExistence type="predicted"/>
<evidence type="ECO:0000313" key="3">
    <source>
        <dbReference type="Proteomes" id="UP001321760"/>
    </source>
</evidence>
<dbReference type="InterPro" id="IPR039892">
    <property type="entry name" value="Spa2/Sph1"/>
</dbReference>
<dbReference type="Proteomes" id="UP001321760">
    <property type="component" value="Unassembled WGS sequence"/>
</dbReference>
<organism evidence="2 3">
    <name type="scientific">Podospora aff. communis PSN243</name>
    <dbReference type="NCBI Taxonomy" id="3040156"/>
    <lineage>
        <taxon>Eukaryota</taxon>
        <taxon>Fungi</taxon>
        <taxon>Dikarya</taxon>
        <taxon>Ascomycota</taxon>
        <taxon>Pezizomycotina</taxon>
        <taxon>Sordariomycetes</taxon>
        <taxon>Sordariomycetidae</taxon>
        <taxon>Sordariales</taxon>
        <taxon>Podosporaceae</taxon>
        <taxon>Podospora</taxon>
    </lineage>
</organism>
<keyword evidence="3" id="KW-1185">Reference proteome</keyword>
<accession>A0AAV9GQN7</accession>
<feature type="domain" description="GIT Spa2 homology (SHD)" evidence="1">
    <location>
        <begin position="326"/>
        <end position="356"/>
    </location>
</feature>
<evidence type="ECO:0000259" key="1">
    <source>
        <dbReference type="SMART" id="SM00555"/>
    </source>
</evidence>
<dbReference type="AlphaFoldDB" id="A0AAV9GQN7"/>
<sequence>MHLIQLSVKAAITGLLRVGGGILSKRNAPGVSEDLVDESTRLSDHGFHALVPVILKRLDSLQNALSDLSAVAADSRVAVKTEHLIMILGEGILAFDQLATLLANPSSGRSERLVSLAVSCFHISLSHISNILGSGREDEMPSFCNYLNGCLGSGTYKDGKIVKRLKGARLLTGQPAERNLSEIPDISGVVIPLGAKDLKATGSSYEFEQPSDAGSTTQAISCESVFRLPHVTHPVILQLFRYATGASARFANPEAVSTLSKERQRSAIDKIKVLQDHQMKELCVDVYDELVRRNLKDKKAEAGGRLVTTVEPPVVLETFSERRNQARVKLSTLSDTRFMNLLADVRGDLERRCQMAEGNTVASE</sequence>
<protein>
    <recommendedName>
        <fullName evidence="1">GIT Spa2 homology (SHD) domain-containing protein</fullName>
    </recommendedName>
</protein>
<evidence type="ECO:0000313" key="2">
    <source>
        <dbReference type="EMBL" id="KAK4448986.1"/>
    </source>
</evidence>
<dbReference type="EMBL" id="MU865940">
    <property type="protein sequence ID" value="KAK4448986.1"/>
    <property type="molecule type" value="Genomic_DNA"/>
</dbReference>
<reference evidence="2" key="1">
    <citation type="journal article" date="2023" name="Mol. Phylogenet. Evol.">
        <title>Genome-scale phylogeny and comparative genomics of the fungal order Sordariales.</title>
        <authorList>
            <person name="Hensen N."/>
            <person name="Bonometti L."/>
            <person name="Westerberg I."/>
            <person name="Brannstrom I.O."/>
            <person name="Guillou S."/>
            <person name="Cros-Aarteil S."/>
            <person name="Calhoun S."/>
            <person name="Haridas S."/>
            <person name="Kuo A."/>
            <person name="Mondo S."/>
            <person name="Pangilinan J."/>
            <person name="Riley R."/>
            <person name="LaButti K."/>
            <person name="Andreopoulos B."/>
            <person name="Lipzen A."/>
            <person name="Chen C."/>
            <person name="Yan M."/>
            <person name="Daum C."/>
            <person name="Ng V."/>
            <person name="Clum A."/>
            <person name="Steindorff A."/>
            <person name="Ohm R.A."/>
            <person name="Martin F."/>
            <person name="Silar P."/>
            <person name="Natvig D.O."/>
            <person name="Lalanne C."/>
            <person name="Gautier V."/>
            <person name="Ament-Velasquez S.L."/>
            <person name="Kruys A."/>
            <person name="Hutchinson M.I."/>
            <person name="Powell A.J."/>
            <person name="Barry K."/>
            <person name="Miller A.N."/>
            <person name="Grigoriev I.V."/>
            <person name="Debuchy R."/>
            <person name="Gladieux P."/>
            <person name="Hiltunen Thoren M."/>
            <person name="Johannesson H."/>
        </authorList>
    </citation>
    <scope>NUCLEOTIDE SEQUENCE</scope>
    <source>
        <strain evidence="2">PSN243</strain>
    </source>
</reference>
<dbReference type="PANTHER" id="PTHR21601">
    <property type="entry name" value="SPA2 PROTEIN"/>
    <property type="match status" value="1"/>
</dbReference>
<dbReference type="SMART" id="SM00555">
    <property type="entry name" value="GIT"/>
    <property type="match status" value="2"/>
</dbReference>